<feature type="transmembrane region" description="Helical" evidence="2">
    <location>
        <begin position="210"/>
        <end position="227"/>
    </location>
</feature>
<organism evidence="3 4">
    <name type="scientific">Plasmodium fragile</name>
    <dbReference type="NCBI Taxonomy" id="5857"/>
    <lineage>
        <taxon>Eukaryota</taxon>
        <taxon>Sar</taxon>
        <taxon>Alveolata</taxon>
        <taxon>Apicomplexa</taxon>
        <taxon>Aconoidasida</taxon>
        <taxon>Haemosporida</taxon>
        <taxon>Plasmodiidae</taxon>
        <taxon>Plasmodium</taxon>
        <taxon>Plasmodium (Plasmodium)</taxon>
    </lineage>
</organism>
<feature type="compositionally biased region" description="Basic and acidic residues" evidence="1">
    <location>
        <begin position="116"/>
        <end position="128"/>
    </location>
</feature>
<keyword evidence="2" id="KW-0472">Membrane</keyword>
<evidence type="ECO:0000256" key="2">
    <source>
        <dbReference type="SAM" id="Phobius"/>
    </source>
</evidence>
<name>A0A0D9QCJ4_PLAFR</name>
<dbReference type="RefSeq" id="XP_012338704.1">
    <property type="nucleotide sequence ID" value="XM_012483281.1"/>
</dbReference>
<dbReference type="AlphaFoldDB" id="A0A0D9QCJ4"/>
<sequence length="273" mass="31997">MLQFIKFCMYTLSVWTLQYGNKFPIVCKSWDKNERLTSVPFELRNRRLLKDDADMGIMRHYDILKRAFINTVEYDSNENFQDERNPRIYRNKYKERDNCSIHDDSGDESSDSLKYNNRDHNPYDKTKYSDQYVTEPNEYDQTYPEIVSYVIKTSQSSALSKLVNFLKKMDKNFEVALLRSIKYNVIMEDASVKHKSKLGKLLYYMNAHKILFPPIALLISAFVLLALKVGNIYIYPVIVVGTVVAAYYLVKVIKCNKIGKQYRECKSGDRNVG</sequence>
<dbReference type="VEuPathDB" id="PlasmoDB:AK88_05679"/>
<keyword evidence="2" id="KW-1133">Transmembrane helix</keyword>
<dbReference type="OMA" id="EYDQTYP"/>
<evidence type="ECO:0000313" key="3">
    <source>
        <dbReference type="EMBL" id="KJP84689.1"/>
    </source>
</evidence>
<dbReference type="EMBL" id="KQ030459">
    <property type="protein sequence ID" value="KJP84689.1"/>
    <property type="molecule type" value="Genomic_DNA"/>
</dbReference>
<protein>
    <recommendedName>
        <fullName evidence="5">Pv-fam-d protein</fullName>
    </recommendedName>
</protein>
<gene>
    <name evidence="3" type="ORF">AK88_05679</name>
</gene>
<evidence type="ECO:0000313" key="4">
    <source>
        <dbReference type="Proteomes" id="UP000054561"/>
    </source>
</evidence>
<keyword evidence="2" id="KW-0812">Transmembrane</keyword>
<keyword evidence="4" id="KW-1185">Reference proteome</keyword>
<dbReference type="OrthoDB" id="383861at2759"/>
<dbReference type="GeneID" id="24270993"/>
<proteinExistence type="predicted"/>
<feature type="region of interest" description="Disordered" evidence="1">
    <location>
        <begin position="99"/>
        <end position="128"/>
    </location>
</feature>
<feature type="transmembrane region" description="Helical" evidence="2">
    <location>
        <begin position="233"/>
        <end position="250"/>
    </location>
</feature>
<evidence type="ECO:0000256" key="1">
    <source>
        <dbReference type="SAM" id="MobiDB-lite"/>
    </source>
</evidence>
<evidence type="ECO:0008006" key="5">
    <source>
        <dbReference type="Google" id="ProtNLM"/>
    </source>
</evidence>
<accession>A0A0D9QCJ4</accession>
<reference evidence="3 4" key="1">
    <citation type="submission" date="2014-03" db="EMBL/GenBank/DDBJ databases">
        <title>The Genome Sequence of Plasmodium fragile nilgiri.</title>
        <authorList>
            <consortium name="The Broad Institute Genomics Platform"/>
            <consortium name="The Broad Institute Genome Sequencing Center for Infectious Disease"/>
            <person name="Neafsey D."/>
            <person name="Duraisingh M."/>
            <person name="Young S.K."/>
            <person name="Zeng Q."/>
            <person name="Gargeya S."/>
            <person name="Abouelleil A."/>
            <person name="Alvarado L."/>
            <person name="Chapman S.B."/>
            <person name="Gainer-Dewar J."/>
            <person name="Goldberg J."/>
            <person name="Griggs A."/>
            <person name="Gujja S."/>
            <person name="Hansen M."/>
            <person name="Howarth C."/>
            <person name="Imamovic A."/>
            <person name="Larimer J."/>
            <person name="Pearson M."/>
            <person name="Poon T.W."/>
            <person name="Priest M."/>
            <person name="Roberts A."/>
            <person name="Saif S."/>
            <person name="Shea T."/>
            <person name="Sykes S."/>
            <person name="Wortman J."/>
            <person name="Nusbaum C."/>
            <person name="Birren B."/>
        </authorList>
    </citation>
    <scope>NUCLEOTIDE SEQUENCE [LARGE SCALE GENOMIC DNA]</scope>
    <source>
        <strain evidence="4">nilgiri</strain>
    </source>
</reference>
<dbReference type="Proteomes" id="UP000054561">
    <property type="component" value="Unassembled WGS sequence"/>
</dbReference>